<dbReference type="InterPro" id="IPR048354">
    <property type="entry name" value="TOD1_MUCI70_glycTrfase_dom"/>
</dbReference>
<evidence type="ECO:0000313" key="4">
    <source>
        <dbReference type="Proteomes" id="UP000219440"/>
    </source>
</evidence>
<protein>
    <recommendedName>
        <fullName evidence="2">TOD1/MUCI70 glycosyltransferase-like domain-containing protein</fullName>
    </recommendedName>
</protein>
<evidence type="ECO:0000313" key="3">
    <source>
        <dbReference type="EMBL" id="SOE45702.1"/>
    </source>
</evidence>
<feature type="region of interest" description="Disordered" evidence="1">
    <location>
        <begin position="323"/>
        <end position="351"/>
    </location>
</feature>
<dbReference type="Pfam" id="PF04765">
    <property type="entry name" value="TOD1_MUCI70"/>
    <property type="match status" value="1"/>
</dbReference>
<feature type="compositionally biased region" description="Basic and acidic residues" evidence="1">
    <location>
        <begin position="341"/>
        <end position="351"/>
    </location>
</feature>
<proteinExistence type="predicted"/>
<evidence type="ECO:0000256" key="1">
    <source>
        <dbReference type="SAM" id="MobiDB-lite"/>
    </source>
</evidence>
<dbReference type="AlphaFoldDB" id="A0A2C8Y6E4"/>
<feature type="compositionally biased region" description="Low complexity" evidence="1">
    <location>
        <begin position="326"/>
        <end position="340"/>
    </location>
</feature>
<feature type="domain" description="TOD1/MUCI70 glycosyltransferase-like" evidence="2">
    <location>
        <begin position="46"/>
        <end position="198"/>
    </location>
</feature>
<dbReference type="EMBL" id="OCST01000001">
    <property type="protein sequence ID" value="SOE45702.1"/>
    <property type="molecule type" value="Genomic_DNA"/>
</dbReference>
<name>A0A2C8Y6E4_9MICO</name>
<organism evidence="3 4">
    <name type="scientific">Salinibacterium xinjiangense</name>
    <dbReference type="NCBI Taxonomy" id="386302"/>
    <lineage>
        <taxon>Bacteria</taxon>
        <taxon>Bacillati</taxon>
        <taxon>Actinomycetota</taxon>
        <taxon>Actinomycetes</taxon>
        <taxon>Micrococcales</taxon>
        <taxon>Microbacteriaceae</taxon>
        <taxon>Salinibacterium</taxon>
    </lineage>
</organism>
<sequence length="351" mass="39555">MNQPTRAVYCALIGGYEQLLEQPAALESSIPFICLTDDPTLTSETWDVRLIQPEFPLDRVRSARVLKIRGHELLDEFQETLWLDNTVAFIGDPGELLDEWLVSADLAVPRHSFRENVSAEFAEVVTLKLDDPARIFEQWGHYMVVAPLVLASEVLWTGMLARRSTVAVRETMAVWLDHVLRYSRRDQLSVGIALATARHEINIVAIENSASRWHEWPRSRGRNILAGERVAQNPLEVLTLELEQAYRDLDAASIELVDIVKKRESRILECELSILDRESSIRELEASTRESVAALNATLASGSWRITAPYRWSVGRIRRMLSAREGSSGSSDSVGSSSDDSSSRDRKTQSR</sequence>
<reference evidence="3 4" key="1">
    <citation type="submission" date="2017-09" db="EMBL/GenBank/DDBJ databases">
        <authorList>
            <person name="Ehlers B."/>
            <person name="Leendertz F.H."/>
        </authorList>
    </citation>
    <scope>NUCLEOTIDE SEQUENCE [LARGE SCALE GENOMIC DNA]</scope>
    <source>
        <strain evidence="3 4">CGMCC 1.05381</strain>
    </source>
</reference>
<accession>A0A2C8Y6E4</accession>
<gene>
    <name evidence="3" type="ORF">SAMN06296378_0080</name>
</gene>
<keyword evidence="4" id="KW-1185">Reference proteome</keyword>
<dbReference type="Proteomes" id="UP000219440">
    <property type="component" value="Unassembled WGS sequence"/>
</dbReference>
<evidence type="ECO:0000259" key="2">
    <source>
        <dbReference type="Pfam" id="PF04765"/>
    </source>
</evidence>